<dbReference type="GO" id="GO:0016705">
    <property type="term" value="F:oxidoreductase activity, acting on paired donors, with incorporation or reduction of molecular oxygen"/>
    <property type="evidence" value="ECO:0007669"/>
    <property type="project" value="InterPro"/>
</dbReference>
<protein>
    <recommendedName>
        <fullName evidence="10">Cytochrome P450 family protein</fullName>
    </recommendedName>
</protein>
<evidence type="ECO:0000256" key="3">
    <source>
        <dbReference type="ARBA" id="ARBA00022723"/>
    </source>
</evidence>
<sequence length="180" mass="19889">MSTTEIADTGVLLLIGGHETTVNLIANGMLTLLRHPEVMDRLRREPDFVIPLVEELLRYEPPAQITPRVALADISIAGETIPRGAKVNLLLAAGNRDPRRFTDPDLFVPDRPDNQHLGFGHGIHACFGAPMARLETQIALTALVRRLESPRLVADPPPYRRNPLLRGPRHVVVTVDGVRD</sequence>
<evidence type="ECO:0008006" key="10">
    <source>
        <dbReference type="Google" id="ProtNLM"/>
    </source>
</evidence>
<keyword evidence="2 7" id="KW-0349">Heme</keyword>
<evidence type="ECO:0000256" key="5">
    <source>
        <dbReference type="ARBA" id="ARBA00023004"/>
    </source>
</evidence>
<gene>
    <name evidence="8" type="ORF">NIIDMKKI_32640</name>
</gene>
<evidence type="ECO:0000256" key="1">
    <source>
        <dbReference type="ARBA" id="ARBA00010617"/>
    </source>
</evidence>
<dbReference type="InterPro" id="IPR017972">
    <property type="entry name" value="Cyt_P450_CS"/>
</dbReference>
<reference evidence="8 9" key="1">
    <citation type="submission" date="2020-07" db="EMBL/GenBank/DDBJ databases">
        <title>Mycobacterium kansasii (former subtype) with zoonotic potential isolated from diseased indoor pet cat, Japan.</title>
        <authorList>
            <person name="Fukano H."/>
            <person name="Terazono T."/>
            <person name="Hoshino Y."/>
        </authorList>
    </citation>
    <scope>NUCLEOTIDE SEQUENCE [LARGE SCALE GENOMIC DNA]</scope>
    <source>
        <strain evidence="8 9">Kuro-I</strain>
    </source>
</reference>
<keyword evidence="9" id="KW-1185">Reference proteome</keyword>
<keyword evidence="6 7" id="KW-0503">Monooxygenase</keyword>
<keyword evidence="4 7" id="KW-0560">Oxidoreductase</keyword>
<dbReference type="GO" id="GO:0020037">
    <property type="term" value="F:heme binding"/>
    <property type="evidence" value="ECO:0007669"/>
    <property type="project" value="InterPro"/>
</dbReference>
<dbReference type="PRINTS" id="PR00385">
    <property type="entry name" value="P450"/>
</dbReference>
<evidence type="ECO:0000256" key="4">
    <source>
        <dbReference type="ARBA" id="ARBA00023002"/>
    </source>
</evidence>
<keyword evidence="3 7" id="KW-0479">Metal-binding</keyword>
<dbReference type="PANTHER" id="PTHR46696:SF1">
    <property type="entry name" value="CYTOCHROME P450 YJIB-RELATED"/>
    <property type="match status" value="1"/>
</dbReference>
<dbReference type="Gene3D" id="1.10.630.10">
    <property type="entry name" value="Cytochrome P450"/>
    <property type="match status" value="1"/>
</dbReference>
<keyword evidence="5 7" id="KW-0408">Iron</keyword>
<dbReference type="PRINTS" id="PR00359">
    <property type="entry name" value="BP450"/>
</dbReference>
<evidence type="ECO:0000313" key="9">
    <source>
        <dbReference type="Proteomes" id="UP000516380"/>
    </source>
</evidence>
<organism evidence="8 9">
    <name type="scientific">Mycobacterium kansasii</name>
    <dbReference type="NCBI Taxonomy" id="1768"/>
    <lineage>
        <taxon>Bacteria</taxon>
        <taxon>Bacillati</taxon>
        <taxon>Actinomycetota</taxon>
        <taxon>Actinomycetes</taxon>
        <taxon>Mycobacteriales</taxon>
        <taxon>Mycobacteriaceae</taxon>
        <taxon>Mycobacterium</taxon>
    </lineage>
</organism>
<accession>A0A7G1IHK3</accession>
<dbReference type="Proteomes" id="UP000516380">
    <property type="component" value="Chromosome"/>
</dbReference>
<evidence type="ECO:0000256" key="6">
    <source>
        <dbReference type="ARBA" id="ARBA00023033"/>
    </source>
</evidence>
<proteinExistence type="inferred from homology"/>
<evidence type="ECO:0000313" key="8">
    <source>
        <dbReference type="EMBL" id="BCI88058.1"/>
    </source>
</evidence>
<dbReference type="EMBL" id="AP023343">
    <property type="protein sequence ID" value="BCI88058.1"/>
    <property type="molecule type" value="Genomic_DNA"/>
</dbReference>
<dbReference type="Pfam" id="PF00067">
    <property type="entry name" value="p450"/>
    <property type="match status" value="1"/>
</dbReference>
<name>A0A7G1IHK3_MYCKA</name>
<dbReference type="PROSITE" id="PS00086">
    <property type="entry name" value="CYTOCHROME_P450"/>
    <property type="match status" value="1"/>
</dbReference>
<dbReference type="AlphaFoldDB" id="A0A7G1IHK3"/>
<comment type="similarity">
    <text evidence="1 7">Belongs to the cytochrome P450 family.</text>
</comment>
<dbReference type="GO" id="GO:0005506">
    <property type="term" value="F:iron ion binding"/>
    <property type="evidence" value="ECO:0007669"/>
    <property type="project" value="InterPro"/>
</dbReference>
<dbReference type="PANTHER" id="PTHR46696">
    <property type="entry name" value="P450, PUTATIVE (EUROFUNG)-RELATED"/>
    <property type="match status" value="1"/>
</dbReference>
<dbReference type="InterPro" id="IPR001128">
    <property type="entry name" value="Cyt_P450"/>
</dbReference>
<dbReference type="GO" id="GO:0004497">
    <property type="term" value="F:monooxygenase activity"/>
    <property type="evidence" value="ECO:0007669"/>
    <property type="project" value="UniProtKB-KW"/>
</dbReference>
<evidence type="ECO:0000256" key="7">
    <source>
        <dbReference type="RuleBase" id="RU000461"/>
    </source>
</evidence>
<dbReference type="InterPro" id="IPR036396">
    <property type="entry name" value="Cyt_P450_sf"/>
</dbReference>
<dbReference type="SUPFAM" id="SSF48264">
    <property type="entry name" value="Cytochrome P450"/>
    <property type="match status" value="1"/>
</dbReference>
<dbReference type="InterPro" id="IPR002397">
    <property type="entry name" value="Cyt_P450_B"/>
</dbReference>
<evidence type="ECO:0000256" key="2">
    <source>
        <dbReference type="ARBA" id="ARBA00022617"/>
    </source>
</evidence>